<dbReference type="RefSeq" id="WP_351977640.1">
    <property type="nucleotide sequence ID" value="NZ_JBEPBX010000023.1"/>
</dbReference>
<protein>
    <recommendedName>
        <fullName evidence="4">Tail assembly chaperone</fullName>
    </recommendedName>
</protein>
<reference evidence="2 3" key="1">
    <citation type="submission" date="2024-06" db="EMBL/GenBank/DDBJ databases">
        <title>The Natural Products Discovery Center: Release of the First 8490 Sequenced Strains for Exploring Actinobacteria Biosynthetic Diversity.</title>
        <authorList>
            <person name="Kalkreuter E."/>
            <person name="Kautsar S.A."/>
            <person name="Yang D."/>
            <person name="Bader C.D."/>
            <person name="Teijaro C.N."/>
            <person name="Fluegel L."/>
            <person name="Davis C.M."/>
            <person name="Simpson J.R."/>
            <person name="Lauterbach L."/>
            <person name="Steele A.D."/>
            <person name="Gui C."/>
            <person name="Meng S."/>
            <person name="Li G."/>
            <person name="Viehrig K."/>
            <person name="Ye F."/>
            <person name="Su P."/>
            <person name="Kiefer A.F."/>
            <person name="Nichols A."/>
            <person name="Cepeda A.J."/>
            <person name="Yan W."/>
            <person name="Fan B."/>
            <person name="Jiang Y."/>
            <person name="Adhikari A."/>
            <person name="Zheng C.-J."/>
            <person name="Schuster L."/>
            <person name="Cowan T.M."/>
            <person name="Smanski M.J."/>
            <person name="Chevrette M.G."/>
            <person name="De Carvalho L.P.S."/>
            <person name="Shen B."/>
        </authorList>
    </citation>
    <scope>NUCLEOTIDE SEQUENCE [LARGE SCALE GENOMIC DNA]</scope>
    <source>
        <strain evidence="2 3">NPDC000837</strain>
    </source>
</reference>
<dbReference type="EMBL" id="JBEPBX010000023">
    <property type="protein sequence ID" value="MER6616264.1"/>
    <property type="molecule type" value="Genomic_DNA"/>
</dbReference>
<proteinExistence type="predicted"/>
<comment type="caution">
    <text evidence="2">The sequence shown here is derived from an EMBL/GenBank/DDBJ whole genome shotgun (WGS) entry which is preliminary data.</text>
</comment>
<evidence type="ECO:0000313" key="2">
    <source>
        <dbReference type="EMBL" id="MER6616264.1"/>
    </source>
</evidence>
<evidence type="ECO:0000256" key="1">
    <source>
        <dbReference type="SAM" id="MobiDB-lite"/>
    </source>
</evidence>
<evidence type="ECO:0008006" key="4">
    <source>
        <dbReference type="Google" id="ProtNLM"/>
    </source>
</evidence>
<name>A0ABV1UZN7_9ACTN</name>
<accession>A0ABV1UZN7</accession>
<sequence>MTVYEIDLDAERREVQYPDGINVRLRDHGFRFPAELPADALTPLLSEELDLMGLLGDLVRSQSGGSTWEVIDLVLRRRDLPRQFDQAVKDTYKTLLGEEAFERFLSISPSIGDYVRLTKALAKLYGVELGKLFGLGDSSKNAGEMSSPTSADSTTDSTPAEPGAAPAIPDSSASAG</sequence>
<keyword evidence="3" id="KW-1185">Reference proteome</keyword>
<evidence type="ECO:0000313" key="3">
    <source>
        <dbReference type="Proteomes" id="UP001445472"/>
    </source>
</evidence>
<organism evidence="2 3">
    <name type="scientific">Streptomyces xantholiticus</name>
    <dbReference type="NCBI Taxonomy" id="68285"/>
    <lineage>
        <taxon>Bacteria</taxon>
        <taxon>Bacillati</taxon>
        <taxon>Actinomycetota</taxon>
        <taxon>Actinomycetes</taxon>
        <taxon>Kitasatosporales</taxon>
        <taxon>Streptomycetaceae</taxon>
        <taxon>Streptomyces</taxon>
    </lineage>
</organism>
<gene>
    <name evidence="2" type="ORF">ABT276_23415</name>
</gene>
<dbReference type="Proteomes" id="UP001445472">
    <property type="component" value="Unassembled WGS sequence"/>
</dbReference>
<feature type="region of interest" description="Disordered" evidence="1">
    <location>
        <begin position="137"/>
        <end position="176"/>
    </location>
</feature>
<feature type="compositionally biased region" description="Low complexity" evidence="1">
    <location>
        <begin position="146"/>
        <end position="176"/>
    </location>
</feature>